<protein>
    <submittedName>
        <fullName evidence="2">Uncharacterized protein</fullName>
    </submittedName>
</protein>
<gene>
    <name evidence="2" type="ORF">A176_003971</name>
</gene>
<evidence type="ECO:0000256" key="1">
    <source>
        <dbReference type="SAM" id="SignalP"/>
    </source>
</evidence>
<name>A0A0H4WW75_9BACT</name>
<dbReference type="AlphaFoldDB" id="A0A0H4WW75"/>
<proteinExistence type="predicted"/>
<organism evidence="2 3">
    <name type="scientific">Pseudomyxococcus hansupus</name>
    <dbReference type="NCBI Taxonomy" id="1297742"/>
    <lineage>
        <taxon>Bacteria</taxon>
        <taxon>Pseudomonadati</taxon>
        <taxon>Myxococcota</taxon>
        <taxon>Myxococcia</taxon>
        <taxon>Myxococcales</taxon>
        <taxon>Cystobacterineae</taxon>
        <taxon>Myxococcaceae</taxon>
        <taxon>Pseudomyxococcus</taxon>
    </lineage>
</organism>
<keyword evidence="3" id="KW-1185">Reference proteome</keyword>
<dbReference type="KEGG" id="mym:A176_003971"/>
<reference evidence="2 3" key="1">
    <citation type="journal article" date="2016" name="PLoS ONE">
        <title>Complete Genome Sequence and Comparative Genomics of a Novel Myxobacterium Myxococcus hansupus.</title>
        <authorList>
            <person name="Sharma G."/>
            <person name="Narwani T."/>
            <person name="Subramanian S."/>
        </authorList>
    </citation>
    <scope>NUCLEOTIDE SEQUENCE [LARGE SCALE GENOMIC DNA]</scope>
    <source>
        <strain evidence="3">mixupus</strain>
    </source>
</reference>
<dbReference type="EMBL" id="CP012109">
    <property type="protein sequence ID" value="AKQ67059.1"/>
    <property type="molecule type" value="Genomic_DNA"/>
</dbReference>
<feature type="chain" id="PRO_5005212073" evidence="1">
    <location>
        <begin position="29"/>
        <end position="80"/>
    </location>
</feature>
<dbReference type="PATRIC" id="fig|1297742.4.peg.4012"/>
<sequence length="80" mass="8166">MKKMLARIGLLGLVAGLAGMSYSMPAVAAPKAPVATQDARDVIIIITPDEVYLYIIDDGGVAATGTVAAAKALTDATFDN</sequence>
<accession>A0A0H4WW75</accession>
<dbReference type="RefSeq" id="WP_002639788.1">
    <property type="nucleotide sequence ID" value="NZ_CP012109.1"/>
</dbReference>
<keyword evidence="1" id="KW-0732">Signal</keyword>
<evidence type="ECO:0000313" key="2">
    <source>
        <dbReference type="EMBL" id="AKQ67059.1"/>
    </source>
</evidence>
<dbReference type="STRING" id="1297742.A176_003971"/>
<feature type="signal peptide" evidence="1">
    <location>
        <begin position="1"/>
        <end position="28"/>
    </location>
</feature>
<evidence type="ECO:0000313" key="3">
    <source>
        <dbReference type="Proteomes" id="UP000009026"/>
    </source>
</evidence>
<dbReference type="Proteomes" id="UP000009026">
    <property type="component" value="Chromosome"/>
</dbReference>